<evidence type="ECO:0000256" key="4">
    <source>
        <dbReference type="ARBA" id="ARBA00022777"/>
    </source>
</evidence>
<dbReference type="Gene3D" id="3.30.200.20">
    <property type="entry name" value="Phosphorylase Kinase, domain 1"/>
    <property type="match status" value="1"/>
</dbReference>
<keyword evidence="1" id="KW-0723">Serine/threonine-protein kinase</keyword>
<dbReference type="Pfam" id="PF07714">
    <property type="entry name" value="PK_Tyr_Ser-Thr"/>
    <property type="match status" value="1"/>
</dbReference>
<dbReference type="PANTHER" id="PTHR27002">
    <property type="entry name" value="RECEPTOR-LIKE SERINE/THREONINE-PROTEIN KINASE SD1-8"/>
    <property type="match status" value="1"/>
</dbReference>
<keyword evidence="2" id="KW-0808">Transferase</keyword>
<sequence length="311" mass="34304">MYHRSCSLRYEVYPFFDAKAVEVAMSPTPTPGARPVNGGDLPNPGSTGSTHTGTFAKKGSTRTVRTAILVSVPVAVTVLVLLFVAIYICNRKRHKHLSFSHVASNGHESEEIVSLESLQYDLSTLRAATDNFSEQNRLGQDAFGLVYKGKLQNGQGIAVKRLSKTSQQGAVEMKNEVVLVAKLQHKNLVWKHWSEGNVLPLLDSCPAEDHGKQEEMLRCIHIGLICVQDKAQLWPHMADVVLMLKEPLHDAGFAHRAHLRSPEQEADGGSLGAINQRSLHLSIGATLMGPQDGPSWCCFVFEFLLIYQKQE</sequence>
<dbReference type="Gramene" id="TVU19986">
    <property type="protein sequence ID" value="TVU19986"/>
    <property type="gene ID" value="EJB05_36172"/>
</dbReference>
<dbReference type="OrthoDB" id="694256at2759"/>
<evidence type="ECO:0000313" key="11">
    <source>
        <dbReference type="Proteomes" id="UP000324897"/>
    </source>
</evidence>
<keyword evidence="4" id="KW-0418">Kinase</keyword>
<keyword evidence="11" id="KW-1185">Reference proteome</keyword>
<dbReference type="EMBL" id="RWGY01000029">
    <property type="protein sequence ID" value="TVU19986.1"/>
    <property type="molecule type" value="Genomic_DNA"/>
</dbReference>
<dbReference type="GO" id="GO:0005524">
    <property type="term" value="F:ATP binding"/>
    <property type="evidence" value="ECO:0007669"/>
    <property type="project" value="UniProtKB-KW"/>
</dbReference>
<keyword evidence="7" id="KW-1133">Transmembrane helix</keyword>
<evidence type="ECO:0000259" key="8">
    <source>
        <dbReference type="Pfam" id="PF07714"/>
    </source>
</evidence>
<feature type="domain" description="Serine-threonine/tyrosine-protein kinase catalytic" evidence="8">
    <location>
        <begin position="135"/>
        <end position="189"/>
    </location>
</feature>
<dbReference type="SUPFAM" id="SSF56112">
    <property type="entry name" value="Protein kinase-like (PK-like)"/>
    <property type="match status" value="1"/>
</dbReference>
<feature type="region of interest" description="Disordered" evidence="6">
    <location>
        <begin position="27"/>
        <end position="57"/>
    </location>
</feature>
<organism evidence="9 11">
    <name type="scientific">Eragrostis curvula</name>
    <name type="common">weeping love grass</name>
    <dbReference type="NCBI Taxonomy" id="38414"/>
    <lineage>
        <taxon>Eukaryota</taxon>
        <taxon>Viridiplantae</taxon>
        <taxon>Streptophyta</taxon>
        <taxon>Embryophyta</taxon>
        <taxon>Tracheophyta</taxon>
        <taxon>Spermatophyta</taxon>
        <taxon>Magnoliopsida</taxon>
        <taxon>Liliopsida</taxon>
        <taxon>Poales</taxon>
        <taxon>Poaceae</taxon>
        <taxon>PACMAD clade</taxon>
        <taxon>Chloridoideae</taxon>
        <taxon>Eragrostideae</taxon>
        <taxon>Eragrostidinae</taxon>
        <taxon>Eragrostis</taxon>
    </lineage>
</organism>
<evidence type="ECO:0000256" key="1">
    <source>
        <dbReference type="ARBA" id="ARBA00022527"/>
    </source>
</evidence>
<evidence type="ECO:0000256" key="7">
    <source>
        <dbReference type="SAM" id="Phobius"/>
    </source>
</evidence>
<evidence type="ECO:0000256" key="5">
    <source>
        <dbReference type="ARBA" id="ARBA00022840"/>
    </source>
</evidence>
<comment type="caution">
    <text evidence="9">The sequence shown here is derived from an EMBL/GenBank/DDBJ whole genome shotgun (WGS) entry which is preliminary data.</text>
</comment>
<reference evidence="9 11" key="1">
    <citation type="journal article" date="2019" name="Sci. Rep.">
        <title>A high-quality genome of Eragrostis curvula grass provides insights into Poaceae evolution and supports new strategies to enhance forage quality.</title>
        <authorList>
            <person name="Carballo J."/>
            <person name="Santos B.A.C.M."/>
            <person name="Zappacosta D."/>
            <person name="Garbus I."/>
            <person name="Selva J.P."/>
            <person name="Gallo C.A."/>
            <person name="Diaz A."/>
            <person name="Albertini E."/>
            <person name="Caccamo M."/>
            <person name="Echenique V."/>
        </authorList>
    </citation>
    <scope>NUCLEOTIDE SEQUENCE [LARGE SCALE GENOMIC DNA]</scope>
    <source>
        <strain evidence="11">cv. Victoria</strain>
        <tissue evidence="9">Leaf</tissue>
    </source>
</reference>
<evidence type="ECO:0000256" key="3">
    <source>
        <dbReference type="ARBA" id="ARBA00022741"/>
    </source>
</evidence>
<dbReference type="Proteomes" id="UP000324897">
    <property type="component" value="Chromosome 7"/>
</dbReference>
<dbReference type="GO" id="GO:0005886">
    <property type="term" value="C:plasma membrane"/>
    <property type="evidence" value="ECO:0007669"/>
    <property type="project" value="TreeGrafter"/>
</dbReference>
<dbReference type="Gramene" id="TVT97330">
    <property type="protein sequence ID" value="TVT97330"/>
    <property type="gene ID" value="EJB05_57428"/>
</dbReference>
<name>A0A5J9SDF5_9POAL</name>
<proteinExistence type="predicted"/>
<feature type="transmembrane region" description="Helical" evidence="7">
    <location>
        <begin position="67"/>
        <end position="88"/>
    </location>
</feature>
<evidence type="ECO:0000256" key="2">
    <source>
        <dbReference type="ARBA" id="ARBA00022679"/>
    </source>
</evidence>
<dbReference type="InterPro" id="IPR001245">
    <property type="entry name" value="Ser-Thr/Tyr_kinase_cat_dom"/>
</dbReference>
<keyword evidence="7" id="KW-0472">Membrane</keyword>
<dbReference type="GO" id="GO:0004674">
    <property type="term" value="F:protein serine/threonine kinase activity"/>
    <property type="evidence" value="ECO:0007669"/>
    <property type="project" value="UniProtKB-KW"/>
</dbReference>
<keyword evidence="5" id="KW-0067">ATP-binding</keyword>
<feature type="non-terminal residue" evidence="9">
    <location>
        <position position="1"/>
    </location>
</feature>
<accession>A0A5J9SDF5</accession>
<dbReference type="PANTHER" id="PTHR27002:SF1050">
    <property type="entry name" value="CYSTEINE-RICH RECEPTOR-LIKE PROTEIN KINASE 5"/>
    <property type="match status" value="1"/>
</dbReference>
<evidence type="ECO:0000313" key="10">
    <source>
        <dbReference type="EMBL" id="TVU19986.1"/>
    </source>
</evidence>
<evidence type="ECO:0000256" key="6">
    <source>
        <dbReference type="SAM" id="MobiDB-lite"/>
    </source>
</evidence>
<keyword evidence="7" id="KW-0812">Transmembrane</keyword>
<keyword evidence="3" id="KW-0547">Nucleotide-binding</keyword>
<protein>
    <recommendedName>
        <fullName evidence="8">Serine-threonine/tyrosine-protein kinase catalytic domain-containing protein</fullName>
    </recommendedName>
</protein>
<feature type="compositionally biased region" description="Polar residues" evidence="6">
    <location>
        <begin position="44"/>
        <end position="53"/>
    </location>
</feature>
<gene>
    <name evidence="10" type="ORF">EJB05_36172</name>
    <name evidence="9" type="ORF">EJB05_57428</name>
</gene>
<evidence type="ECO:0000313" key="9">
    <source>
        <dbReference type="EMBL" id="TVT97330.1"/>
    </source>
</evidence>
<dbReference type="EMBL" id="RWGY01001029">
    <property type="protein sequence ID" value="TVT97330.1"/>
    <property type="molecule type" value="Genomic_DNA"/>
</dbReference>
<dbReference type="InterPro" id="IPR011009">
    <property type="entry name" value="Kinase-like_dom_sf"/>
</dbReference>
<dbReference type="AlphaFoldDB" id="A0A5J9SDF5"/>